<evidence type="ECO:0000256" key="4">
    <source>
        <dbReference type="PROSITE-ProRule" id="PRU00335"/>
    </source>
</evidence>
<name>A0A7U8C8U7_NEPCE</name>
<evidence type="ECO:0000256" key="1">
    <source>
        <dbReference type="ARBA" id="ARBA00023015"/>
    </source>
</evidence>
<sequence>MARPAEFDRTDVLEKAMEVFWRTGYNATSITDLVNATKLKPGSLYGAFQSKRGLFLEVIDTYAERSINRAEVAFSNAASPLEGIERFFQLFCNDLSNDEIGRGCLMVNTMLELATEDDEIRERVSGYLNQVEDYFIKAITQAQSEGSLNSNQAPEDLATYLMTNIWGLRVLSSKRPDRKQYDAVITNILRSLHAPSH</sequence>
<feature type="domain" description="HTH tetR-type" evidence="5">
    <location>
        <begin position="6"/>
        <end position="66"/>
    </location>
</feature>
<keyword evidence="1" id="KW-0805">Transcription regulation</keyword>
<dbReference type="InterPro" id="IPR009057">
    <property type="entry name" value="Homeodomain-like_sf"/>
</dbReference>
<evidence type="ECO:0000313" key="6">
    <source>
        <dbReference type="EMBL" id="EAR62259.1"/>
    </source>
</evidence>
<dbReference type="SUPFAM" id="SSF46689">
    <property type="entry name" value="Homeodomain-like"/>
    <property type="match status" value="1"/>
</dbReference>
<dbReference type="Gene3D" id="1.10.10.60">
    <property type="entry name" value="Homeodomain-like"/>
    <property type="match status" value="1"/>
</dbReference>
<dbReference type="Gene3D" id="1.10.357.10">
    <property type="entry name" value="Tetracycline Repressor, domain 2"/>
    <property type="match status" value="1"/>
</dbReference>
<dbReference type="InterPro" id="IPR011075">
    <property type="entry name" value="TetR_C"/>
</dbReference>
<dbReference type="GO" id="GO:0003677">
    <property type="term" value="F:DNA binding"/>
    <property type="evidence" value="ECO:0007669"/>
    <property type="project" value="UniProtKB-UniRule"/>
</dbReference>
<evidence type="ECO:0000256" key="2">
    <source>
        <dbReference type="ARBA" id="ARBA00023125"/>
    </source>
</evidence>
<dbReference type="SUPFAM" id="SSF48498">
    <property type="entry name" value="Tetracyclin repressor-like, C-terminal domain"/>
    <property type="match status" value="1"/>
</dbReference>
<protein>
    <submittedName>
        <fullName evidence="6">Transcriptional regulator, TetR family protein</fullName>
    </submittedName>
</protein>
<keyword evidence="7" id="KW-1185">Reference proteome</keyword>
<keyword evidence="3" id="KW-0804">Transcription</keyword>
<proteinExistence type="predicted"/>
<keyword evidence="2 4" id="KW-0238">DNA-binding</keyword>
<dbReference type="EMBL" id="AAOW01000003">
    <property type="protein sequence ID" value="EAR62259.1"/>
    <property type="molecule type" value="Genomic_DNA"/>
</dbReference>
<evidence type="ECO:0000256" key="3">
    <source>
        <dbReference type="ARBA" id="ARBA00023163"/>
    </source>
</evidence>
<dbReference type="PANTHER" id="PTHR47506">
    <property type="entry name" value="TRANSCRIPTIONAL REGULATORY PROTEIN"/>
    <property type="match status" value="1"/>
</dbReference>
<comment type="caution">
    <text evidence="6">The sequence shown here is derived from an EMBL/GenBank/DDBJ whole genome shotgun (WGS) entry which is preliminary data.</text>
</comment>
<dbReference type="AlphaFoldDB" id="A0A7U8C8U7"/>
<dbReference type="RefSeq" id="WP_007020569.1">
    <property type="nucleotide sequence ID" value="NZ_CH724125.1"/>
</dbReference>
<dbReference type="Proteomes" id="UP000002171">
    <property type="component" value="Unassembled WGS sequence"/>
</dbReference>
<dbReference type="InterPro" id="IPR036271">
    <property type="entry name" value="Tet_transcr_reg_TetR-rel_C_sf"/>
</dbReference>
<dbReference type="Pfam" id="PF00440">
    <property type="entry name" value="TetR_N"/>
    <property type="match status" value="1"/>
</dbReference>
<dbReference type="Pfam" id="PF16925">
    <property type="entry name" value="TetR_C_13"/>
    <property type="match status" value="1"/>
</dbReference>
<dbReference type="OrthoDB" id="270177at2"/>
<evidence type="ECO:0000259" key="5">
    <source>
        <dbReference type="PROSITE" id="PS50977"/>
    </source>
</evidence>
<evidence type="ECO:0000313" key="7">
    <source>
        <dbReference type="Proteomes" id="UP000002171"/>
    </source>
</evidence>
<gene>
    <name evidence="6" type="ORF">MED92_14518</name>
</gene>
<reference evidence="6 7" key="1">
    <citation type="submission" date="2006-02" db="EMBL/GenBank/DDBJ databases">
        <authorList>
            <person name="Pinhassi J."/>
            <person name="Pedros-Alio C."/>
            <person name="Ferriera S."/>
            <person name="Johnson J."/>
            <person name="Kravitz S."/>
            <person name="Halpern A."/>
            <person name="Remington K."/>
            <person name="Beeson K."/>
            <person name="Tran B."/>
            <person name="Rogers Y.-H."/>
            <person name="Friedman R."/>
            <person name="Venter J.C."/>
        </authorList>
    </citation>
    <scope>NUCLEOTIDE SEQUENCE [LARGE SCALE GENOMIC DNA]</scope>
    <source>
        <strain evidence="6 7">MED92</strain>
    </source>
</reference>
<accession>A0A7U8C8U7</accession>
<organism evidence="6 7">
    <name type="scientific">Neptuniibacter caesariensis</name>
    <dbReference type="NCBI Taxonomy" id="207954"/>
    <lineage>
        <taxon>Bacteria</taxon>
        <taxon>Pseudomonadati</taxon>
        <taxon>Pseudomonadota</taxon>
        <taxon>Gammaproteobacteria</taxon>
        <taxon>Oceanospirillales</taxon>
        <taxon>Oceanospirillaceae</taxon>
        <taxon>Neptuniibacter</taxon>
    </lineage>
</organism>
<dbReference type="PANTHER" id="PTHR47506:SF10">
    <property type="entry name" value="TRANSCRIPTIONAL REGULATORY PROTEIN"/>
    <property type="match status" value="1"/>
</dbReference>
<feature type="DNA-binding region" description="H-T-H motif" evidence="4">
    <location>
        <begin position="29"/>
        <end position="48"/>
    </location>
</feature>
<dbReference type="InterPro" id="IPR001647">
    <property type="entry name" value="HTH_TetR"/>
</dbReference>
<dbReference type="PROSITE" id="PS50977">
    <property type="entry name" value="HTH_TETR_2"/>
    <property type="match status" value="1"/>
</dbReference>